<evidence type="ECO:0000259" key="2">
    <source>
        <dbReference type="Pfam" id="PF08327"/>
    </source>
</evidence>
<dbReference type="InterPro" id="IPR017520">
    <property type="entry name" value="CHP03086"/>
</dbReference>
<protein>
    <submittedName>
        <fullName evidence="3">TIGR03086 family protein</fullName>
    </submittedName>
</protein>
<dbReference type="SUPFAM" id="SSF55961">
    <property type="entry name" value="Bet v1-like"/>
    <property type="match status" value="1"/>
</dbReference>
<comment type="similarity">
    <text evidence="1">Belongs to the AHA1 family.</text>
</comment>
<gene>
    <name evidence="3" type="ORF">FHP29_03385</name>
</gene>
<dbReference type="SUPFAM" id="SSF109854">
    <property type="entry name" value="DinB/YfiT-like putative metalloenzymes"/>
    <property type="match status" value="1"/>
</dbReference>
<dbReference type="InterPro" id="IPR017517">
    <property type="entry name" value="Maleyloyr_isom"/>
</dbReference>
<dbReference type="AlphaFoldDB" id="A0A5C4WGH0"/>
<reference evidence="3 4" key="1">
    <citation type="journal article" date="2016" name="Int. J. Syst. Evol. Microbiol.">
        <title>Nocardioides albidus sp. nov., an actinobacterium isolated from garden soil.</title>
        <authorList>
            <person name="Singh H."/>
            <person name="Du J."/>
            <person name="Trinh H."/>
            <person name="Won K."/>
            <person name="Yang J.E."/>
            <person name="Yin C."/>
            <person name="Kook M."/>
            <person name="Yi T.H."/>
        </authorList>
    </citation>
    <scope>NUCLEOTIDE SEQUENCE [LARGE SCALE GENOMIC DNA]</scope>
    <source>
        <strain evidence="3 4">CCTCC AB 2015297</strain>
    </source>
</reference>
<feature type="domain" description="Activator of Hsp90 ATPase homologue 1/2-like C-terminal" evidence="2">
    <location>
        <begin position="11"/>
        <end position="128"/>
    </location>
</feature>
<dbReference type="InterPro" id="IPR034660">
    <property type="entry name" value="DinB/YfiT-like"/>
</dbReference>
<dbReference type="Pfam" id="PF08327">
    <property type="entry name" value="AHSA1"/>
    <property type="match status" value="1"/>
</dbReference>
<dbReference type="OrthoDB" id="9803476at2"/>
<proteinExistence type="inferred from homology"/>
<dbReference type="InterPro" id="IPR013538">
    <property type="entry name" value="ASHA1/2-like_C"/>
</dbReference>
<evidence type="ECO:0000313" key="4">
    <source>
        <dbReference type="Proteomes" id="UP000313231"/>
    </source>
</evidence>
<name>A0A5C4WGH0_9ACTN</name>
<evidence type="ECO:0000313" key="3">
    <source>
        <dbReference type="EMBL" id="TNM47223.1"/>
    </source>
</evidence>
<accession>A0A5C4WGH0</accession>
<dbReference type="EMBL" id="VDMP01000015">
    <property type="protein sequence ID" value="TNM47223.1"/>
    <property type="molecule type" value="Genomic_DNA"/>
</dbReference>
<dbReference type="NCBIfam" id="TIGR03086">
    <property type="entry name" value="TIGR03086 family metal-binding protein"/>
    <property type="match status" value="1"/>
</dbReference>
<sequence length="325" mass="34068">MTYRRTVTLPVSPDEAFALVTRPDRLRRWMGVTARVDLRAGGDWRWTVTPGNVAAGTVREIEPGRRVVLDWGWDLMAGAEGALGTVTVTVEPAGDGSSVTLVHEGLGVEQEAAHAEGWDHFLGRLEVAAAEGDAGPDDWAAAPDPIDELSAAEASLAVLQHVLRQVGPDDGTRATPCSEFTVDELTEHLLGSLVGLGSMAGPEPSRHAGPDLEDTVAVLAADVIEAWRRRGLDGMARSPFGEAPAPVLAGIVSVELLLHAWDYAQATGAVITVSDELVDYVAGLAARVVPGARGRAFADEVAAPADADALTRLAAYSGRTPLALV</sequence>
<dbReference type="CDD" id="cd07814">
    <property type="entry name" value="SRPBCC_CalC_Aha1-like"/>
    <property type="match status" value="1"/>
</dbReference>
<keyword evidence="4" id="KW-1185">Reference proteome</keyword>
<dbReference type="Proteomes" id="UP000313231">
    <property type="component" value="Unassembled WGS sequence"/>
</dbReference>
<dbReference type="Gene3D" id="3.30.530.20">
    <property type="match status" value="1"/>
</dbReference>
<evidence type="ECO:0000256" key="1">
    <source>
        <dbReference type="ARBA" id="ARBA00006817"/>
    </source>
</evidence>
<organism evidence="3 4">
    <name type="scientific">Nocardioides albidus</name>
    <dbReference type="NCBI Taxonomy" id="1517589"/>
    <lineage>
        <taxon>Bacteria</taxon>
        <taxon>Bacillati</taxon>
        <taxon>Actinomycetota</taxon>
        <taxon>Actinomycetes</taxon>
        <taxon>Propionibacteriales</taxon>
        <taxon>Nocardioidaceae</taxon>
        <taxon>Nocardioides</taxon>
    </lineage>
</organism>
<dbReference type="InterPro" id="IPR023393">
    <property type="entry name" value="START-like_dom_sf"/>
</dbReference>
<dbReference type="RefSeq" id="WP_139621451.1">
    <property type="nucleotide sequence ID" value="NZ_VDMP01000015.1"/>
</dbReference>
<comment type="caution">
    <text evidence="3">The sequence shown here is derived from an EMBL/GenBank/DDBJ whole genome shotgun (WGS) entry which is preliminary data.</text>
</comment>
<dbReference type="NCBIfam" id="TIGR03083">
    <property type="entry name" value="maleylpyruvate isomerase family mycothiol-dependent enzyme"/>
    <property type="match status" value="1"/>
</dbReference>